<dbReference type="PIRSF" id="PIRSF038994">
    <property type="entry name" value="NagA"/>
    <property type="match status" value="1"/>
</dbReference>
<feature type="binding site" evidence="11">
    <location>
        <position position="127"/>
    </location>
    <ligand>
        <name>Zn(2+)</name>
        <dbReference type="ChEBI" id="CHEBI:29105"/>
    </ligand>
</feature>
<feature type="active site" description="Proton donor/acceptor" evidence="10">
    <location>
        <position position="269"/>
    </location>
</feature>
<dbReference type="EC" id="3.5.1.25" evidence="2"/>
<dbReference type="Pfam" id="PF01979">
    <property type="entry name" value="Amidohydro_1"/>
    <property type="match status" value="1"/>
</dbReference>
<dbReference type="Gene3D" id="2.30.40.10">
    <property type="entry name" value="Urease, subunit C, domain 1"/>
    <property type="match status" value="1"/>
</dbReference>
<evidence type="ECO:0000313" key="14">
    <source>
        <dbReference type="Proteomes" id="UP000254060"/>
    </source>
</evidence>
<dbReference type="AlphaFoldDB" id="A0A377FWG4"/>
<dbReference type="SUPFAM" id="SSF51556">
    <property type="entry name" value="Metallo-dependent hydrolases"/>
    <property type="match status" value="1"/>
</dbReference>
<comment type="similarity">
    <text evidence="1 9">Belongs to the metallo-dependent hydrolases superfamily. NagA family.</text>
</comment>
<comment type="pathway">
    <text evidence="8">Amino-sugar metabolism; N-acetylneuraminate degradation; D-fructose 6-phosphate from N-acetylneuraminate: step 4/5.</text>
</comment>
<evidence type="ECO:0000256" key="10">
    <source>
        <dbReference type="PIRSR" id="PIRSR038994-1"/>
    </source>
</evidence>
<feature type="binding site" evidence="11">
    <location>
        <position position="193"/>
    </location>
    <ligand>
        <name>Zn(2+)</name>
        <dbReference type="ChEBI" id="CHEBI:29105"/>
    </ligand>
</feature>
<dbReference type="NCBIfam" id="TIGR00221">
    <property type="entry name" value="nagA"/>
    <property type="match status" value="1"/>
</dbReference>
<evidence type="ECO:0000256" key="5">
    <source>
        <dbReference type="ARBA" id="ARBA00022801"/>
    </source>
</evidence>
<sequence>MVIMNARIVSGDETWERGYIRWNGHTIEAVGPMDDYVAQDEDVLDVAGALVTPGMIDIHVHGGYDVDTMDADEARLRHLATSMFAEGVTSFLATTITQSTSEIARALEAVRRVIESGDTSVIGIHLEGPYVNVDNAGAQPAEHITDPDADQFRRFQELAGGHIRLVTYAPERPGARELERAMRETGAIGSTGHTNATYTENKQAGVKHGTHLYNQMRGLHHREPGTVGYCLLERDVMVEIIPDGIHSRREMVDFAYRLKGADGLVVITDAMRAKGLPDGRYELGGQPVIVEGGAARLEAGNLAGSVLTMDAAFRNMLDFTGCTLEEAVKMTSGNQAHEFGLMHKGKIAVGFDADLVVWDEALSVEQTIHRGQVVFKKEDLV</sequence>
<keyword evidence="4 11" id="KW-0479">Metal-binding</keyword>
<dbReference type="EMBL" id="UGGP01000001">
    <property type="protein sequence ID" value="STO09151.1"/>
    <property type="molecule type" value="Genomic_DNA"/>
</dbReference>
<dbReference type="InterPro" id="IPR006680">
    <property type="entry name" value="Amidohydro-rel"/>
</dbReference>
<dbReference type="SUPFAM" id="SSF51338">
    <property type="entry name" value="Composite domain of metallo-dependent hydrolases"/>
    <property type="match status" value="1"/>
</dbReference>
<evidence type="ECO:0000256" key="2">
    <source>
        <dbReference type="ARBA" id="ARBA00011899"/>
    </source>
</evidence>
<dbReference type="InterPro" id="IPR011059">
    <property type="entry name" value="Metal-dep_hydrolase_composite"/>
</dbReference>
<evidence type="ECO:0000313" key="13">
    <source>
        <dbReference type="EMBL" id="STO09151.1"/>
    </source>
</evidence>
<dbReference type="Proteomes" id="UP000254060">
    <property type="component" value="Unassembled WGS sequence"/>
</dbReference>
<evidence type="ECO:0000256" key="11">
    <source>
        <dbReference type="PIRSR" id="PIRSR038994-3"/>
    </source>
</evidence>
<evidence type="ECO:0000256" key="8">
    <source>
        <dbReference type="ARBA" id="ARBA00060590"/>
    </source>
</evidence>
<evidence type="ECO:0000256" key="4">
    <source>
        <dbReference type="ARBA" id="ARBA00022723"/>
    </source>
</evidence>
<dbReference type="GO" id="GO:0046872">
    <property type="term" value="F:metal ion binding"/>
    <property type="evidence" value="ECO:0007669"/>
    <property type="project" value="UniProtKB-KW"/>
</dbReference>
<reference evidence="13 14" key="1">
    <citation type="submission" date="2018-06" db="EMBL/GenBank/DDBJ databases">
        <authorList>
            <consortium name="Pathogen Informatics"/>
            <person name="Doyle S."/>
        </authorList>
    </citation>
    <scope>NUCLEOTIDE SEQUENCE [LARGE SCALE GENOMIC DNA]</scope>
    <source>
        <strain evidence="13 14">NCTC13163</strain>
    </source>
</reference>
<dbReference type="CDD" id="cd00854">
    <property type="entry name" value="NagA"/>
    <property type="match status" value="1"/>
</dbReference>
<accession>A0A377FWG4</accession>
<dbReference type="GO" id="GO:0008448">
    <property type="term" value="F:N-acetylglucosamine-6-phosphate deacetylase activity"/>
    <property type="evidence" value="ECO:0007669"/>
    <property type="project" value="UniProtKB-EC"/>
</dbReference>
<dbReference type="GO" id="GO:0006046">
    <property type="term" value="P:N-acetylglucosamine catabolic process"/>
    <property type="evidence" value="ECO:0007669"/>
    <property type="project" value="TreeGrafter"/>
</dbReference>
<keyword evidence="6 9" id="KW-0119">Carbohydrate metabolism</keyword>
<evidence type="ECO:0000256" key="7">
    <source>
        <dbReference type="ARBA" id="ARBA00047647"/>
    </source>
</evidence>
<protein>
    <recommendedName>
        <fullName evidence="3">N-acetylglucosamine-6-phosphate deacetylase</fullName>
        <ecNumber evidence="2">3.5.1.25</ecNumber>
    </recommendedName>
</protein>
<dbReference type="PANTHER" id="PTHR11113:SF14">
    <property type="entry name" value="N-ACETYLGLUCOSAMINE-6-PHOSPHATE DEACETYLASE"/>
    <property type="match status" value="1"/>
</dbReference>
<name>A0A377FWG4_9BACL</name>
<dbReference type="FunFam" id="3.20.20.140:FF:000004">
    <property type="entry name" value="N-acetylglucosamine-6-phosphate deacetylase"/>
    <property type="match status" value="1"/>
</dbReference>
<comment type="cofactor">
    <cofactor evidence="11">
        <name>a divalent metal cation</name>
        <dbReference type="ChEBI" id="CHEBI:60240"/>
    </cofactor>
    <text evidence="11">Binds 1 divalent metal cation per subunit.</text>
</comment>
<feature type="binding site" evidence="11">
    <location>
        <position position="211"/>
    </location>
    <ligand>
        <name>Zn(2+)</name>
        <dbReference type="ChEBI" id="CHEBI:29105"/>
    </ligand>
</feature>
<proteinExistence type="inferred from homology"/>
<dbReference type="STRING" id="1397694.GCA_000702585_03036"/>
<dbReference type="InterPro" id="IPR003764">
    <property type="entry name" value="GlcNAc_6-P_deAcase"/>
</dbReference>
<evidence type="ECO:0000259" key="12">
    <source>
        <dbReference type="Pfam" id="PF01979"/>
    </source>
</evidence>
<feature type="domain" description="Amidohydrolase-related" evidence="12">
    <location>
        <begin position="50"/>
        <end position="374"/>
    </location>
</feature>
<dbReference type="Gene3D" id="3.20.20.140">
    <property type="entry name" value="Metal-dependent hydrolases"/>
    <property type="match status" value="1"/>
</dbReference>
<evidence type="ECO:0000256" key="9">
    <source>
        <dbReference type="PIRNR" id="PIRNR038994"/>
    </source>
</evidence>
<dbReference type="PANTHER" id="PTHR11113">
    <property type="entry name" value="N-ACETYLGLUCOSAMINE-6-PHOSPHATE DEACETYLASE"/>
    <property type="match status" value="1"/>
</dbReference>
<evidence type="ECO:0000256" key="6">
    <source>
        <dbReference type="ARBA" id="ARBA00023277"/>
    </source>
</evidence>
<organism evidence="13 14">
    <name type="scientific">Exiguobacterium aurantiacum</name>
    <dbReference type="NCBI Taxonomy" id="33987"/>
    <lineage>
        <taxon>Bacteria</taxon>
        <taxon>Bacillati</taxon>
        <taxon>Bacillota</taxon>
        <taxon>Bacilli</taxon>
        <taxon>Bacillales</taxon>
        <taxon>Bacillales Family XII. Incertae Sedis</taxon>
        <taxon>Exiguobacterium</taxon>
    </lineage>
</organism>
<comment type="catalytic activity">
    <reaction evidence="7">
        <text>N-acetyl-D-glucosamine 6-phosphate + H2O = D-glucosamine 6-phosphate + acetate</text>
        <dbReference type="Rhea" id="RHEA:22936"/>
        <dbReference type="ChEBI" id="CHEBI:15377"/>
        <dbReference type="ChEBI" id="CHEBI:30089"/>
        <dbReference type="ChEBI" id="CHEBI:57513"/>
        <dbReference type="ChEBI" id="CHEBI:58725"/>
        <dbReference type="EC" id="3.5.1.25"/>
    </reaction>
</comment>
<evidence type="ECO:0000256" key="3">
    <source>
        <dbReference type="ARBA" id="ARBA00018029"/>
    </source>
</evidence>
<gene>
    <name evidence="13" type="primary">nagA</name>
    <name evidence="13" type="ORF">NCTC13163_02552</name>
</gene>
<evidence type="ECO:0000256" key="1">
    <source>
        <dbReference type="ARBA" id="ARBA00010716"/>
    </source>
</evidence>
<keyword evidence="5 9" id="KW-0378">Hydrolase</keyword>
<dbReference type="InterPro" id="IPR032466">
    <property type="entry name" value="Metal_Hydrolase"/>
</dbReference>